<organism evidence="4 5">
    <name type="scientific">Paracoccus seriniphilus</name>
    <dbReference type="NCBI Taxonomy" id="184748"/>
    <lineage>
        <taxon>Bacteria</taxon>
        <taxon>Pseudomonadati</taxon>
        <taxon>Pseudomonadota</taxon>
        <taxon>Alphaproteobacteria</taxon>
        <taxon>Rhodobacterales</taxon>
        <taxon>Paracoccaceae</taxon>
        <taxon>Paracoccus</taxon>
    </lineage>
</organism>
<keyword evidence="5" id="KW-1185">Reference proteome</keyword>
<dbReference type="PANTHER" id="PTHR43877">
    <property type="entry name" value="AMINOALKYLPHOSPHONATE N-ACETYLTRANSFERASE-RELATED-RELATED"/>
    <property type="match status" value="1"/>
</dbReference>
<dbReference type="Gene3D" id="3.40.630.30">
    <property type="match status" value="1"/>
</dbReference>
<keyword evidence="2" id="KW-0012">Acyltransferase</keyword>
<evidence type="ECO:0000313" key="4">
    <source>
        <dbReference type="EMBL" id="SNT72981.1"/>
    </source>
</evidence>
<protein>
    <submittedName>
        <fullName evidence="4">Acetyltransferase (GNAT) family protein</fullName>
    </submittedName>
</protein>
<sequence>MTGNQWQACRIDIHHPVPDCVMADAAALWWRGFGIWTGGQAAIPAMDAAHGMVAMQGDQLVGVAGIRDGDGGFLKKIPRFAALAYRAAPATSDMVIDGIIAREMRQGTGRALIGALVELARQRGMGGLRAEVQKSNRGARQFYASLGFVEVGRGRYGWPWTGQVLLLRHDLNRRG</sequence>
<evidence type="ECO:0000313" key="5">
    <source>
        <dbReference type="Proteomes" id="UP000198307"/>
    </source>
</evidence>
<feature type="domain" description="N-acetyltransferase" evidence="3">
    <location>
        <begin position="11"/>
        <end position="172"/>
    </location>
</feature>
<gene>
    <name evidence="4" type="ORF">SAMN05444959_104152</name>
</gene>
<dbReference type="Pfam" id="PF00583">
    <property type="entry name" value="Acetyltransf_1"/>
    <property type="match status" value="1"/>
</dbReference>
<reference evidence="4 5" key="1">
    <citation type="submission" date="2017-07" db="EMBL/GenBank/DDBJ databases">
        <authorList>
            <person name="Sun Z.S."/>
            <person name="Albrecht U."/>
            <person name="Echele G."/>
            <person name="Lee C.C."/>
        </authorList>
    </citation>
    <scope>NUCLEOTIDE SEQUENCE [LARGE SCALE GENOMIC DNA]</scope>
    <source>
        <strain evidence="4 5">DSM 14827</strain>
    </source>
</reference>
<dbReference type="InterPro" id="IPR050832">
    <property type="entry name" value="Bact_Acetyltransf"/>
</dbReference>
<dbReference type="GO" id="GO:0016747">
    <property type="term" value="F:acyltransferase activity, transferring groups other than amino-acyl groups"/>
    <property type="evidence" value="ECO:0007669"/>
    <property type="project" value="InterPro"/>
</dbReference>
<dbReference type="InterPro" id="IPR016181">
    <property type="entry name" value="Acyl_CoA_acyltransferase"/>
</dbReference>
<proteinExistence type="predicted"/>
<accession>A0A239PRR0</accession>
<evidence type="ECO:0000259" key="3">
    <source>
        <dbReference type="PROSITE" id="PS51186"/>
    </source>
</evidence>
<evidence type="ECO:0000256" key="1">
    <source>
        <dbReference type="ARBA" id="ARBA00022679"/>
    </source>
</evidence>
<evidence type="ECO:0000256" key="2">
    <source>
        <dbReference type="ARBA" id="ARBA00023315"/>
    </source>
</evidence>
<dbReference type="InterPro" id="IPR000182">
    <property type="entry name" value="GNAT_dom"/>
</dbReference>
<dbReference type="AlphaFoldDB" id="A0A239PRR0"/>
<keyword evidence="1 4" id="KW-0808">Transferase</keyword>
<dbReference type="SUPFAM" id="SSF55729">
    <property type="entry name" value="Acyl-CoA N-acyltransferases (Nat)"/>
    <property type="match status" value="1"/>
</dbReference>
<dbReference type="RefSeq" id="WP_179217666.1">
    <property type="nucleotide sequence ID" value="NZ_CP067129.1"/>
</dbReference>
<dbReference type="EMBL" id="FZQB01000004">
    <property type="protein sequence ID" value="SNT72981.1"/>
    <property type="molecule type" value="Genomic_DNA"/>
</dbReference>
<name>A0A239PRR0_9RHOB</name>
<dbReference type="Proteomes" id="UP000198307">
    <property type="component" value="Unassembled WGS sequence"/>
</dbReference>
<dbReference type="PROSITE" id="PS51186">
    <property type="entry name" value="GNAT"/>
    <property type="match status" value="1"/>
</dbReference>